<dbReference type="Proteomes" id="UP001469553">
    <property type="component" value="Unassembled WGS sequence"/>
</dbReference>
<evidence type="ECO:0000259" key="4">
    <source>
        <dbReference type="PROSITE" id="PS51192"/>
    </source>
</evidence>
<dbReference type="Gene3D" id="3.40.50.300">
    <property type="entry name" value="P-loop containing nucleotide triphosphate hydrolases"/>
    <property type="match status" value="2"/>
</dbReference>
<dbReference type="PANTHER" id="PTHR18934">
    <property type="entry name" value="ATP-DEPENDENT RNA HELICASE"/>
    <property type="match status" value="1"/>
</dbReference>
<keyword evidence="1" id="KW-0547">Nucleotide-binding</keyword>
<sequence>MSIESNWTEADIFYESGEEDPSFGFGDDLEINQFDGLPFSSRYYKLLKERKTLSVWKVRSQFEDALENNQLVIVSGVTKTGRSTQIPQWCAEFCLSAQFQHGMVVCTQTNKQQAVDLALRVADEMDVNIGHEVGYTIPLETCCCSDTVLRYCTDDMLLREMMSDPFLEQYGVIIIDQAHERTVSTDILLGLLKNILLQRPELRVVVLTMSPVVERLLGHYGNRPHINVEISGSPEVVYSNISNKDYFYSALRLVQEIHRTKESGDVIVFFASEEDVRSACSIIQSEGARLGEGLDNIRPIIVFPSQRGLLPLLTEQAGFTISRKVFLLTQQQEDVWWTGQSVNFVIDTGVQKKMVYNPRVRANSEVLQPISQCQADIRKHLCGPTGKCFRLYHEASLPQADTYPQILDCNITPSVLFLKRMEVAGLGQCHFIERPDPEGLMQALEELDYLAALDDDGNLSEIGIIMSEIPLDPQMAKALLASCEFECVSEILTITAMLSAPSCFLLPGGMIHEAVQCHRKFHHPEGDHFTLINIYNAFKQKQRDQYLDVITWCQDYFLDHSALKIADTIRSELTETLNRIELPISEPSFGTKTNTNNIKRALLAGFFMQIAQDVDGSGNYLILTHKHVAQLHPFSCYGAQSHKPGHPEWVVFNEYALSENNSMKTVSEISPQVFIEMAPLYFFYNLPPSESKDILQDMLDPVESRHRTKKQTANRSSDADRNCAAGTQTDKCVIQ</sequence>
<keyword evidence="2" id="KW-0067">ATP-binding</keyword>
<dbReference type="InterPro" id="IPR014001">
    <property type="entry name" value="Helicase_ATP-bd"/>
</dbReference>
<dbReference type="Pfam" id="PF04408">
    <property type="entry name" value="WHD_HA2"/>
    <property type="match status" value="1"/>
</dbReference>
<evidence type="ECO:0000256" key="1">
    <source>
        <dbReference type="ARBA" id="ARBA00022741"/>
    </source>
</evidence>
<protein>
    <recommendedName>
        <fullName evidence="4">Helicase ATP-binding domain-containing protein</fullName>
    </recommendedName>
</protein>
<dbReference type="InterPro" id="IPR011709">
    <property type="entry name" value="DEAD-box_helicase_OB_fold"/>
</dbReference>
<proteinExistence type="predicted"/>
<dbReference type="PANTHER" id="PTHR18934:SF88">
    <property type="entry name" value="PRE-MRNA-SPLICING FACTOR ATP-DEPENDENT RNA HELICASE DHX32-RELATED"/>
    <property type="match status" value="1"/>
</dbReference>
<dbReference type="EMBL" id="JAHRIP010001797">
    <property type="protein sequence ID" value="MEQ2280553.1"/>
    <property type="molecule type" value="Genomic_DNA"/>
</dbReference>
<evidence type="ECO:0000256" key="3">
    <source>
        <dbReference type="SAM" id="MobiDB-lite"/>
    </source>
</evidence>
<organism evidence="5 6">
    <name type="scientific">Ameca splendens</name>
    <dbReference type="NCBI Taxonomy" id="208324"/>
    <lineage>
        <taxon>Eukaryota</taxon>
        <taxon>Metazoa</taxon>
        <taxon>Chordata</taxon>
        <taxon>Craniata</taxon>
        <taxon>Vertebrata</taxon>
        <taxon>Euteleostomi</taxon>
        <taxon>Actinopterygii</taxon>
        <taxon>Neopterygii</taxon>
        <taxon>Teleostei</taxon>
        <taxon>Neoteleostei</taxon>
        <taxon>Acanthomorphata</taxon>
        <taxon>Ovalentaria</taxon>
        <taxon>Atherinomorphae</taxon>
        <taxon>Cyprinodontiformes</taxon>
        <taxon>Goodeidae</taxon>
        <taxon>Ameca</taxon>
    </lineage>
</organism>
<accession>A0ABV0XGG6</accession>
<evidence type="ECO:0000313" key="5">
    <source>
        <dbReference type="EMBL" id="MEQ2280553.1"/>
    </source>
</evidence>
<dbReference type="InterPro" id="IPR027417">
    <property type="entry name" value="P-loop_NTPase"/>
</dbReference>
<dbReference type="SUPFAM" id="SSF52540">
    <property type="entry name" value="P-loop containing nucleoside triphosphate hydrolases"/>
    <property type="match status" value="1"/>
</dbReference>
<feature type="region of interest" description="Disordered" evidence="3">
    <location>
        <begin position="703"/>
        <end position="724"/>
    </location>
</feature>
<dbReference type="InterPro" id="IPR007502">
    <property type="entry name" value="Helicase-assoc_dom"/>
</dbReference>
<dbReference type="InterPro" id="IPR048333">
    <property type="entry name" value="HA2_WH"/>
</dbReference>
<comment type="caution">
    <text evidence="5">The sequence shown here is derived from an EMBL/GenBank/DDBJ whole genome shotgun (WGS) entry which is preliminary data.</text>
</comment>
<dbReference type="PROSITE" id="PS51192">
    <property type="entry name" value="HELICASE_ATP_BIND_1"/>
    <property type="match status" value="1"/>
</dbReference>
<evidence type="ECO:0000313" key="6">
    <source>
        <dbReference type="Proteomes" id="UP001469553"/>
    </source>
</evidence>
<dbReference type="SMART" id="SM00847">
    <property type="entry name" value="HA2"/>
    <property type="match status" value="1"/>
</dbReference>
<reference evidence="5 6" key="1">
    <citation type="submission" date="2021-06" db="EMBL/GenBank/DDBJ databases">
        <authorList>
            <person name="Palmer J.M."/>
        </authorList>
    </citation>
    <scope>NUCLEOTIDE SEQUENCE [LARGE SCALE GENOMIC DNA]</scope>
    <source>
        <strain evidence="5 6">AS_MEX2019</strain>
        <tissue evidence="5">Muscle</tissue>
    </source>
</reference>
<feature type="domain" description="Helicase ATP-binding" evidence="4">
    <location>
        <begin position="63"/>
        <end position="229"/>
    </location>
</feature>
<gene>
    <name evidence="5" type="ORF">AMECASPLE_021084</name>
</gene>
<keyword evidence="6" id="KW-1185">Reference proteome</keyword>
<dbReference type="Pfam" id="PF07717">
    <property type="entry name" value="OB_NTP_bind"/>
    <property type="match status" value="1"/>
</dbReference>
<name>A0ABV0XGG6_9TELE</name>
<dbReference type="Pfam" id="PF21010">
    <property type="entry name" value="HA2_C"/>
    <property type="match status" value="1"/>
</dbReference>
<evidence type="ECO:0000256" key="2">
    <source>
        <dbReference type="ARBA" id="ARBA00022840"/>
    </source>
</evidence>
<dbReference type="Gene3D" id="1.20.120.1080">
    <property type="match status" value="1"/>
</dbReference>